<dbReference type="AlphaFoldDB" id="A0A450WY46"/>
<dbReference type="EMBL" id="CAADFP010000329">
    <property type="protein sequence ID" value="VFK35068.1"/>
    <property type="molecule type" value="Genomic_DNA"/>
</dbReference>
<sequence length="79" mass="9160">MLALRAKTEREVGSLRTRIPRKVACNLWGLASRGPSHTYSKFLVLFVEDPPGKRLRMRQVYQKTNPALPMPCRFEANFR</sequence>
<protein>
    <submittedName>
        <fullName evidence="1">Uncharacterized protein</fullName>
    </submittedName>
</protein>
<evidence type="ECO:0000313" key="1">
    <source>
        <dbReference type="EMBL" id="VFK21948.1"/>
    </source>
</evidence>
<gene>
    <name evidence="1" type="ORF">BECKLPF1236A_GA0070988_103262</name>
    <name evidence="2" type="ORF">BECKLPF1236C_GA0070990_103292</name>
</gene>
<dbReference type="EMBL" id="CAADFM010000326">
    <property type="protein sequence ID" value="VFK21948.1"/>
    <property type="molecule type" value="Genomic_DNA"/>
</dbReference>
<organism evidence="1">
    <name type="scientific">Candidatus Kentrum sp. LPFa</name>
    <dbReference type="NCBI Taxonomy" id="2126335"/>
    <lineage>
        <taxon>Bacteria</taxon>
        <taxon>Pseudomonadati</taxon>
        <taxon>Pseudomonadota</taxon>
        <taxon>Gammaproteobacteria</taxon>
        <taxon>Candidatus Kentrum</taxon>
    </lineage>
</organism>
<name>A0A450WY46_9GAMM</name>
<proteinExistence type="predicted"/>
<reference evidence="1" key="1">
    <citation type="submission" date="2019-02" db="EMBL/GenBank/DDBJ databases">
        <authorList>
            <person name="Gruber-Vodicka R. H."/>
            <person name="Seah K. B. B."/>
        </authorList>
    </citation>
    <scope>NUCLEOTIDE SEQUENCE</scope>
    <source>
        <strain evidence="1">BECK_S312</strain>
        <strain evidence="2">BECK_S426</strain>
    </source>
</reference>
<evidence type="ECO:0000313" key="2">
    <source>
        <dbReference type="EMBL" id="VFK35068.1"/>
    </source>
</evidence>
<accession>A0A450WY46</accession>